<dbReference type="CDD" id="cd03801">
    <property type="entry name" value="GT4_PimA-like"/>
    <property type="match status" value="1"/>
</dbReference>
<name>A0A235BT51_UNCW3</name>
<evidence type="ECO:0000313" key="2">
    <source>
        <dbReference type="EMBL" id="OYD15680.1"/>
    </source>
</evidence>
<dbReference type="Proteomes" id="UP000215559">
    <property type="component" value="Unassembled WGS sequence"/>
</dbReference>
<feature type="domain" description="Glycosyl transferase family 1" evidence="1">
    <location>
        <begin position="197"/>
        <end position="358"/>
    </location>
</feature>
<dbReference type="Gene3D" id="3.40.50.2000">
    <property type="entry name" value="Glycogen Phosphorylase B"/>
    <property type="match status" value="2"/>
</dbReference>
<dbReference type="Pfam" id="PF00534">
    <property type="entry name" value="Glycos_transf_1"/>
    <property type="match status" value="1"/>
</dbReference>
<dbReference type="GO" id="GO:0016757">
    <property type="term" value="F:glycosyltransferase activity"/>
    <property type="evidence" value="ECO:0007669"/>
    <property type="project" value="InterPro"/>
</dbReference>
<dbReference type="InterPro" id="IPR050194">
    <property type="entry name" value="Glycosyltransferase_grp1"/>
</dbReference>
<dbReference type="SUPFAM" id="SSF53756">
    <property type="entry name" value="UDP-Glycosyltransferase/glycogen phosphorylase"/>
    <property type="match status" value="1"/>
</dbReference>
<evidence type="ECO:0000313" key="3">
    <source>
        <dbReference type="Proteomes" id="UP000215559"/>
    </source>
</evidence>
<dbReference type="InterPro" id="IPR001296">
    <property type="entry name" value="Glyco_trans_1"/>
</dbReference>
<comment type="caution">
    <text evidence="2">The sequence shown here is derived from an EMBL/GenBank/DDBJ whole genome shotgun (WGS) entry which is preliminary data.</text>
</comment>
<protein>
    <recommendedName>
        <fullName evidence="1">Glycosyl transferase family 1 domain-containing protein</fullName>
    </recommendedName>
</protein>
<sequence>MDANRISKPKLLILSPVTRADLEGPLENFRKFEIWHLYHKALKDIPLDRMNTRSFRFRNLLDAFIKTMRIRPSVIQGSEPYYLPWGFILSALTMLAAKLLDVPYYFPMFENVPPEIKFNIRKAGIPAGWFLIPFLKNFATHYAKGASLIFALNESAKQNLLNLGVSKSKIVKRLYGTWGVDTRKFCHARNGTEPDFGDNAILFVGRIVPAKGIRYLLEAFLKVRKIIPTTRLIFIGDGSMIPEIKKFILENSLQSTVSFLGVINNRGLPPYIRASRIVAAPSLTTPTWMEQVGMVNIQSISCGTPVVTTNSGSIPEFIEDGVTGIIVPERNSAALVRAIIRLLTDSELYQRLSRNGRQAAEQKYDATRNIAEVEQIILSRVLHQTM</sequence>
<evidence type="ECO:0000259" key="1">
    <source>
        <dbReference type="Pfam" id="PF00534"/>
    </source>
</evidence>
<organism evidence="2 3">
    <name type="scientific">candidate division WOR-3 bacterium JGI_Cruoil_03_51_56</name>
    <dbReference type="NCBI Taxonomy" id="1973747"/>
    <lineage>
        <taxon>Bacteria</taxon>
        <taxon>Bacteria division WOR-3</taxon>
    </lineage>
</organism>
<dbReference type="AlphaFoldDB" id="A0A235BT51"/>
<proteinExistence type="predicted"/>
<dbReference type="PANTHER" id="PTHR45947">
    <property type="entry name" value="SULFOQUINOVOSYL TRANSFERASE SQD2"/>
    <property type="match status" value="1"/>
</dbReference>
<reference evidence="2 3" key="1">
    <citation type="submission" date="2017-07" db="EMBL/GenBank/DDBJ databases">
        <title>Recovery of genomes from metagenomes via a dereplication, aggregation, and scoring strategy.</title>
        <authorList>
            <person name="Sieber C.M."/>
            <person name="Probst A.J."/>
            <person name="Sharrar A."/>
            <person name="Thomas B.C."/>
            <person name="Hess M."/>
            <person name="Tringe S.G."/>
            <person name="Banfield J.F."/>
        </authorList>
    </citation>
    <scope>NUCLEOTIDE SEQUENCE [LARGE SCALE GENOMIC DNA]</scope>
    <source>
        <strain evidence="2">JGI_Cruoil_03_51_56</strain>
    </source>
</reference>
<dbReference type="PANTHER" id="PTHR45947:SF3">
    <property type="entry name" value="SULFOQUINOVOSYL TRANSFERASE SQD2"/>
    <property type="match status" value="1"/>
</dbReference>
<accession>A0A235BT51</accession>
<dbReference type="EMBL" id="NOZP01000089">
    <property type="protein sequence ID" value="OYD15680.1"/>
    <property type="molecule type" value="Genomic_DNA"/>
</dbReference>
<gene>
    <name evidence="2" type="ORF">CH330_05070</name>
</gene>